<dbReference type="AlphaFoldDB" id="A0A2T5C463"/>
<dbReference type="EMBL" id="QAAD01000004">
    <property type="protein sequence ID" value="PTN09574.1"/>
    <property type="molecule type" value="Genomic_DNA"/>
</dbReference>
<evidence type="ECO:0000259" key="1">
    <source>
        <dbReference type="Pfam" id="PF18765"/>
    </source>
</evidence>
<dbReference type="InterPro" id="IPR041633">
    <property type="entry name" value="Polbeta"/>
</dbReference>
<comment type="caution">
    <text evidence="2">The sequence shown here is derived from an EMBL/GenBank/DDBJ whole genome shotgun (WGS) entry which is preliminary data.</text>
</comment>
<dbReference type="OrthoDB" id="9803106at2"/>
<dbReference type="PANTHER" id="PTHR43449">
    <property type="entry name" value="NUCLEOTIDYLTRANSFERASE"/>
    <property type="match status" value="1"/>
</dbReference>
<dbReference type="PANTHER" id="PTHR43449:SF1">
    <property type="entry name" value="POLYMERASE BETA NUCLEOTIDYLTRANSFERASE DOMAIN-CONTAINING PROTEIN"/>
    <property type="match status" value="1"/>
</dbReference>
<keyword evidence="3" id="KW-1185">Reference proteome</keyword>
<reference evidence="2 3" key="1">
    <citation type="submission" date="2018-04" db="EMBL/GenBank/DDBJ databases">
        <title>Genomic Encyclopedia of Archaeal and Bacterial Type Strains, Phase II (KMG-II): from individual species to whole genera.</title>
        <authorList>
            <person name="Goeker M."/>
        </authorList>
    </citation>
    <scope>NUCLEOTIDE SEQUENCE [LARGE SCALE GENOMIC DNA]</scope>
    <source>
        <strain evidence="2 3">DSM 28823</strain>
    </source>
</reference>
<protein>
    <submittedName>
        <fullName evidence="2">Nucleotidyltransferase-like protein</fullName>
    </submittedName>
</protein>
<dbReference type="GO" id="GO:0016740">
    <property type="term" value="F:transferase activity"/>
    <property type="evidence" value="ECO:0007669"/>
    <property type="project" value="UniProtKB-KW"/>
</dbReference>
<name>A0A2T5C463_9BACT</name>
<accession>A0A2T5C463</accession>
<proteinExistence type="predicted"/>
<gene>
    <name evidence="2" type="ORF">C8N47_104119</name>
</gene>
<dbReference type="InterPro" id="IPR043519">
    <property type="entry name" value="NT_sf"/>
</dbReference>
<dbReference type="Gene3D" id="3.30.460.10">
    <property type="entry name" value="Beta Polymerase, domain 2"/>
    <property type="match status" value="1"/>
</dbReference>
<dbReference type="RefSeq" id="WP_107821473.1">
    <property type="nucleotide sequence ID" value="NZ_OY782574.1"/>
</dbReference>
<evidence type="ECO:0000313" key="3">
    <source>
        <dbReference type="Proteomes" id="UP000243525"/>
    </source>
</evidence>
<dbReference type="Proteomes" id="UP000243525">
    <property type="component" value="Unassembled WGS sequence"/>
</dbReference>
<evidence type="ECO:0000313" key="2">
    <source>
        <dbReference type="EMBL" id="PTN09574.1"/>
    </source>
</evidence>
<feature type="domain" description="Polymerase beta nucleotidyltransferase" evidence="1">
    <location>
        <begin position="15"/>
        <end position="100"/>
    </location>
</feature>
<dbReference type="CDD" id="cd05403">
    <property type="entry name" value="NT_KNTase_like"/>
    <property type="match status" value="1"/>
</dbReference>
<keyword evidence="2" id="KW-0808">Transferase</keyword>
<dbReference type="Pfam" id="PF18765">
    <property type="entry name" value="Polbeta"/>
    <property type="match status" value="1"/>
</dbReference>
<organism evidence="2 3">
    <name type="scientific">Mangrovibacterium marinum</name>
    <dbReference type="NCBI Taxonomy" id="1639118"/>
    <lineage>
        <taxon>Bacteria</taxon>
        <taxon>Pseudomonadati</taxon>
        <taxon>Bacteroidota</taxon>
        <taxon>Bacteroidia</taxon>
        <taxon>Marinilabiliales</taxon>
        <taxon>Prolixibacteraceae</taxon>
        <taxon>Mangrovibacterium</taxon>
    </lineage>
</organism>
<sequence length="101" mass="11225">MNKDLNVGLSSEDLERIVRIIKQCSKVDEVILFGSRAKGTFTNGSDIDIALKGDHILRDDVLDLLIDLEALNLPYKFDLVVFNRIEEDALIAHISSVGISL</sequence>
<dbReference type="SUPFAM" id="SSF81301">
    <property type="entry name" value="Nucleotidyltransferase"/>
    <property type="match status" value="1"/>
</dbReference>